<accession>A0ACD3AX68</accession>
<sequence>MGADIPAEIWLQIADFLPDHQLFAVNSFLFHVVMKAKYKNVHLKNVEPTNLRLVKRLLDPFVGGLIKGLHLRLQHVKDIVRHPDPERSIRNRITDALSKLPAPSRFKKGAPEVHDHSTYPFDEFIKGLIAAFPLMTNLEMFCIDSWDVLPTYDLRPFWAAAWSSFGPHLRRLSLGGNLDGYRIFIESNPPTASLKELAMEFTNSVIRLDDAAELERAILQHVVPFINRLAPQLEFLKLWSWASVELSSLFANLDPFPSLHTFSIRTAFNKSFASDPSGLTNMLLQSASTLQQLELRLNPTGAAIDPTPERLLSEWLSTLMSDEKRPSSLQTLQIYPTPTAVGFDALLSGIRANSGSLTTLGVRDRYLQLHEIQQLVEALGSQPVLTGLRLNVWRLTAEVVDFLALKLPHLRVLSLYVGDTPLNEPAMEVFHADMEKRSYPNWKLYDIGVWQGGFGMGEGTMSLLARCIPTVRSFWGTGEMDPDSHCLS</sequence>
<gene>
    <name evidence="1" type="ORF">BDN72DRAFT_839267</name>
</gene>
<dbReference type="Proteomes" id="UP000308600">
    <property type="component" value="Unassembled WGS sequence"/>
</dbReference>
<proteinExistence type="predicted"/>
<evidence type="ECO:0000313" key="2">
    <source>
        <dbReference type="Proteomes" id="UP000308600"/>
    </source>
</evidence>
<dbReference type="EMBL" id="ML208315">
    <property type="protein sequence ID" value="TFK70333.1"/>
    <property type="molecule type" value="Genomic_DNA"/>
</dbReference>
<organism evidence="1 2">
    <name type="scientific">Pluteus cervinus</name>
    <dbReference type="NCBI Taxonomy" id="181527"/>
    <lineage>
        <taxon>Eukaryota</taxon>
        <taxon>Fungi</taxon>
        <taxon>Dikarya</taxon>
        <taxon>Basidiomycota</taxon>
        <taxon>Agaricomycotina</taxon>
        <taxon>Agaricomycetes</taxon>
        <taxon>Agaricomycetidae</taxon>
        <taxon>Agaricales</taxon>
        <taxon>Pluteineae</taxon>
        <taxon>Pluteaceae</taxon>
        <taxon>Pluteus</taxon>
    </lineage>
</organism>
<evidence type="ECO:0000313" key="1">
    <source>
        <dbReference type="EMBL" id="TFK70333.1"/>
    </source>
</evidence>
<keyword evidence="2" id="KW-1185">Reference proteome</keyword>
<name>A0ACD3AX68_9AGAR</name>
<reference evidence="1 2" key="1">
    <citation type="journal article" date="2019" name="Nat. Ecol. Evol.">
        <title>Megaphylogeny resolves global patterns of mushroom evolution.</title>
        <authorList>
            <person name="Varga T."/>
            <person name="Krizsan K."/>
            <person name="Foldi C."/>
            <person name="Dima B."/>
            <person name="Sanchez-Garcia M."/>
            <person name="Sanchez-Ramirez S."/>
            <person name="Szollosi G.J."/>
            <person name="Szarkandi J.G."/>
            <person name="Papp V."/>
            <person name="Albert L."/>
            <person name="Andreopoulos W."/>
            <person name="Angelini C."/>
            <person name="Antonin V."/>
            <person name="Barry K.W."/>
            <person name="Bougher N.L."/>
            <person name="Buchanan P."/>
            <person name="Buyck B."/>
            <person name="Bense V."/>
            <person name="Catcheside P."/>
            <person name="Chovatia M."/>
            <person name="Cooper J."/>
            <person name="Damon W."/>
            <person name="Desjardin D."/>
            <person name="Finy P."/>
            <person name="Geml J."/>
            <person name="Haridas S."/>
            <person name="Hughes K."/>
            <person name="Justo A."/>
            <person name="Karasinski D."/>
            <person name="Kautmanova I."/>
            <person name="Kiss B."/>
            <person name="Kocsube S."/>
            <person name="Kotiranta H."/>
            <person name="LaButti K.M."/>
            <person name="Lechner B.E."/>
            <person name="Liimatainen K."/>
            <person name="Lipzen A."/>
            <person name="Lukacs Z."/>
            <person name="Mihaltcheva S."/>
            <person name="Morgado L.N."/>
            <person name="Niskanen T."/>
            <person name="Noordeloos M.E."/>
            <person name="Ohm R.A."/>
            <person name="Ortiz-Santana B."/>
            <person name="Ovrebo C."/>
            <person name="Racz N."/>
            <person name="Riley R."/>
            <person name="Savchenko A."/>
            <person name="Shiryaev A."/>
            <person name="Soop K."/>
            <person name="Spirin V."/>
            <person name="Szebenyi C."/>
            <person name="Tomsovsky M."/>
            <person name="Tulloss R.E."/>
            <person name="Uehling J."/>
            <person name="Grigoriev I.V."/>
            <person name="Vagvolgyi C."/>
            <person name="Papp T."/>
            <person name="Martin F.M."/>
            <person name="Miettinen O."/>
            <person name="Hibbett D.S."/>
            <person name="Nagy L.G."/>
        </authorList>
    </citation>
    <scope>NUCLEOTIDE SEQUENCE [LARGE SCALE GENOMIC DNA]</scope>
    <source>
        <strain evidence="1 2">NL-1719</strain>
    </source>
</reference>
<protein>
    <submittedName>
        <fullName evidence="1">Uncharacterized protein</fullName>
    </submittedName>
</protein>